<comment type="caution">
    <text evidence="17">The sequence shown here is derived from an EMBL/GenBank/DDBJ whole genome shotgun (WGS) entry which is preliminary data.</text>
</comment>
<evidence type="ECO:0000256" key="2">
    <source>
        <dbReference type="ARBA" id="ARBA00001958"/>
    </source>
</evidence>
<evidence type="ECO:0000256" key="9">
    <source>
        <dbReference type="ARBA" id="ARBA00022741"/>
    </source>
</evidence>
<name>A0A4Q1K8X2_9FLAO</name>
<dbReference type="SUPFAM" id="SSF53067">
    <property type="entry name" value="Actin-like ATPase domain"/>
    <property type="match status" value="2"/>
</dbReference>
<keyword evidence="13 16" id="KW-0173">Coenzyme A biosynthesis</keyword>
<comment type="similarity">
    <text evidence="14 16">Belongs to the type III pantothenate kinase family.</text>
</comment>
<dbReference type="GO" id="GO:0046872">
    <property type="term" value="F:metal ion binding"/>
    <property type="evidence" value="ECO:0007669"/>
    <property type="project" value="UniProtKB-KW"/>
</dbReference>
<reference evidence="18" key="1">
    <citation type="submission" date="2019-01" db="EMBL/GenBank/DDBJ databases">
        <title>Cytophagaceae bacterium strain CAR-16.</title>
        <authorList>
            <person name="Chen W.-M."/>
        </authorList>
    </citation>
    <scope>NUCLEOTIDE SEQUENCE [LARGE SCALE GENOMIC DNA]</scope>
    <source>
        <strain evidence="18">WWJ-16</strain>
    </source>
</reference>
<evidence type="ECO:0000256" key="7">
    <source>
        <dbReference type="ARBA" id="ARBA00022490"/>
    </source>
</evidence>
<keyword evidence="10 16" id="KW-0418">Kinase</keyword>
<dbReference type="InterPro" id="IPR004619">
    <property type="entry name" value="Type_III_PanK"/>
</dbReference>
<feature type="binding site" evidence="16">
    <location>
        <position position="120"/>
    </location>
    <ligand>
        <name>ATP</name>
        <dbReference type="ChEBI" id="CHEBI:30616"/>
    </ligand>
</feature>
<dbReference type="GO" id="GO:0015937">
    <property type="term" value="P:coenzyme A biosynthetic process"/>
    <property type="evidence" value="ECO:0007669"/>
    <property type="project" value="UniProtKB-UniRule"/>
</dbReference>
<keyword evidence="8 16" id="KW-0808">Transferase</keyword>
<evidence type="ECO:0000256" key="10">
    <source>
        <dbReference type="ARBA" id="ARBA00022777"/>
    </source>
</evidence>
<evidence type="ECO:0000256" key="6">
    <source>
        <dbReference type="ARBA" id="ARBA00012102"/>
    </source>
</evidence>
<comment type="pathway">
    <text evidence="4 16">Cofactor biosynthesis; coenzyme A biosynthesis; CoA from (R)-pantothenate: step 1/5.</text>
</comment>
<feature type="active site" description="Proton acceptor" evidence="16">
    <location>
        <position position="96"/>
    </location>
</feature>
<dbReference type="UniPathway" id="UPA00241">
    <property type="reaction ID" value="UER00352"/>
</dbReference>
<dbReference type="PANTHER" id="PTHR34265:SF1">
    <property type="entry name" value="TYPE III PANTOTHENATE KINASE"/>
    <property type="match status" value="1"/>
</dbReference>
<evidence type="ECO:0000313" key="18">
    <source>
        <dbReference type="Proteomes" id="UP000289857"/>
    </source>
</evidence>
<comment type="cofactor">
    <cofactor evidence="16">
        <name>NH4(+)</name>
        <dbReference type="ChEBI" id="CHEBI:28938"/>
    </cofactor>
    <cofactor evidence="16">
        <name>K(+)</name>
        <dbReference type="ChEBI" id="CHEBI:29103"/>
    </cofactor>
    <text evidence="16">A monovalent cation. Ammonium or potassium.</text>
</comment>
<evidence type="ECO:0000256" key="13">
    <source>
        <dbReference type="ARBA" id="ARBA00022993"/>
    </source>
</evidence>
<evidence type="ECO:0000256" key="14">
    <source>
        <dbReference type="ARBA" id="ARBA00038036"/>
    </source>
</evidence>
<evidence type="ECO:0000256" key="4">
    <source>
        <dbReference type="ARBA" id="ARBA00005225"/>
    </source>
</evidence>
<protein>
    <recommendedName>
        <fullName evidence="15 16">Type III pantothenate kinase</fullName>
        <ecNumber evidence="6 16">2.7.1.33</ecNumber>
    </recommendedName>
    <alternativeName>
        <fullName evidence="16">PanK-III</fullName>
    </alternativeName>
    <alternativeName>
        <fullName evidence="16">Pantothenic acid kinase</fullName>
    </alternativeName>
</protein>
<gene>
    <name evidence="16" type="primary">coaX</name>
    <name evidence="17" type="ORF">EQG61_09830</name>
</gene>
<dbReference type="Gene3D" id="3.30.420.40">
    <property type="match status" value="2"/>
</dbReference>
<dbReference type="EMBL" id="SBKN01000005">
    <property type="protein sequence ID" value="RXR22288.1"/>
    <property type="molecule type" value="Genomic_DNA"/>
</dbReference>
<dbReference type="NCBIfam" id="NF009853">
    <property type="entry name" value="PRK13320.1-5"/>
    <property type="match status" value="1"/>
</dbReference>
<dbReference type="GO" id="GO:0005737">
    <property type="term" value="C:cytoplasm"/>
    <property type="evidence" value="ECO:0007669"/>
    <property type="project" value="UniProtKB-SubCell"/>
</dbReference>
<feature type="binding site" evidence="16">
    <location>
        <position position="87"/>
    </location>
    <ligand>
        <name>substrate</name>
    </ligand>
</feature>
<evidence type="ECO:0000313" key="17">
    <source>
        <dbReference type="EMBL" id="RXR22288.1"/>
    </source>
</evidence>
<dbReference type="PANTHER" id="PTHR34265">
    <property type="entry name" value="TYPE III PANTOTHENATE KINASE"/>
    <property type="match status" value="1"/>
</dbReference>
<evidence type="ECO:0000256" key="8">
    <source>
        <dbReference type="ARBA" id="ARBA00022679"/>
    </source>
</evidence>
<dbReference type="GO" id="GO:0005524">
    <property type="term" value="F:ATP binding"/>
    <property type="evidence" value="ECO:0007669"/>
    <property type="project" value="UniProtKB-UniRule"/>
</dbReference>
<evidence type="ECO:0000256" key="16">
    <source>
        <dbReference type="HAMAP-Rule" id="MF_01274"/>
    </source>
</evidence>
<sequence length="243" mass="27205">MLLILDFGNTQIKAAVFEGTTLLNKYWLSNDNLEKELENIFLTYPQITTIGHVSVTHQSIEALDYLKNRFEVFAIERTGKFPFLNAYATPETLGMDRMVLAAGAVLRYPAQNRLVIDAGTCVTYDYISADDVYRGGAISPGLQMRYEALHHYTAKLPLLKASEHPKLVGNSTENSIHSGVINGIQFELEGFINNYCEEKENIIIILTGGDANFLAGHLKNTIFANPNFLLESIVLLHQYQTND</sequence>
<organism evidence="17 18">
    <name type="scientific">Flavobacterium stagni</name>
    <dbReference type="NCBI Taxonomy" id="2506421"/>
    <lineage>
        <taxon>Bacteria</taxon>
        <taxon>Pseudomonadati</taxon>
        <taxon>Bacteroidota</taxon>
        <taxon>Flavobacteriia</taxon>
        <taxon>Flavobacteriales</taxon>
        <taxon>Flavobacteriaceae</taxon>
        <taxon>Flavobacterium</taxon>
    </lineage>
</organism>
<dbReference type="Proteomes" id="UP000289857">
    <property type="component" value="Unassembled WGS sequence"/>
</dbReference>
<accession>A0A4Q1K8X2</accession>
<dbReference type="OrthoDB" id="9804707at2"/>
<keyword evidence="12 16" id="KW-0630">Potassium</keyword>
<keyword evidence="11 16" id="KW-0067">ATP-binding</keyword>
<evidence type="ECO:0000256" key="5">
    <source>
        <dbReference type="ARBA" id="ARBA00011738"/>
    </source>
</evidence>
<feature type="binding site" evidence="16">
    <location>
        <begin position="6"/>
        <end position="13"/>
    </location>
    <ligand>
        <name>ATP</name>
        <dbReference type="ChEBI" id="CHEBI:30616"/>
    </ligand>
</feature>
<keyword evidence="16" id="KW-0479">Metal-binding</keyword>
<dbReference type="AlphaFoldDB" id="A0A4Q1K8X2"/>
<comment type="function">
    <text evidence="16">Catalyzes the phosphorylation of pantothenate (Pan), the first step in CoA biosynthesis.</text>
</comment>
<dbReference type="Pfam" id="PF03309">
    <property type="entry name" value="Pan_kinase"/>
    <property type="match status" value="1"/>
</dbReference>
<comment type="subunit">
    <text evidence="5 16">Homodimer.</text>
</comment>
<proteinExistence type="inferred from homology"/>
<dbReference type="HAMAP" id="MF_01274">
    <property type="entry name" value="Pantothen_kinase_3"/>
    <property type="match status" value="1"/>
</dbReference>
<dbReference type="EC" id="2.7.1.33" evidence="6 16"/>
<keyword evidence="9 16" id="KW-0547">Nucleotide-binding</keyword>
<dbReference type="GO" id="GO:0004594">
    <property type="term" value="F:pantothenate kinase activity"/>
    <property type="evidence" value="ECO:0007669"/>
    <property type="project" value="UniProtKB-UniRule"/>
</dbReference>
<comment type="subcellular location">
    <subcellularLocation>
        <location evidence="3 16">Cytoplasm</location>
    </subcellularLocation>
</comment>
<feature type="binding site" evidence="16">
    <location>
        <begin position="94"/>
        <end position="97"/>
    </location>
    <ligand>
        <name>substrate</name>
    </ligand>
</feature>
<evidence type="ECO:0000256" key="15">
    <source>
        <dbReference type="ARBA" id="ARBA00040883"/>
    </source>
</evidence>
<evidence type="ECO:0000256" key="12">
    <source>
        <dbReference type="ARBA" id="ARBA00022958"/>
    </source>
</evidence>
<evidence type="ECO:0000256" key="11">
    <source>
        <dbReference type="ARBA" id="ARBA00022840"/>
    </source>
</evidence>
<dbReference type="InterPro" id="IPR043129">
    <property type="entry name" value="ATPase_NBD"/>
</dbReference>
<evidence type="ECO:0000256" key="3">
    <source>
        <dbReference type="ARBA" id="ARBA00004496"/>
    </source>
</evidence>
<keyword evidence="7 16" id="KW-0963">Cytoplasm</keyword>
<feature type="binding site" evidence="16">
    <location>
        <position position="117"/>
    </location>
    <ligand>
        <name>K(+)</name>
        <dbReference type="ChEBI" id="CHEBI:29103"/>
    </ligand>
</feature>
<feature type="binding site" evidence="16">
    <location>
        <position position="172"/>
    </location>
    <ligand>
        <name>substrate</name>
    </ligand>
</feature>
<comment type="cofactor">
    <cofactor evidence="2">
        <name>K(+)</name>
        <dbReference type="ChEBI" id="CHEBI:29103"/>
    </cofactor>
</comment>
<dbReference type="CDD" id="cd24015">
    <property type="entry name" value="ASKHA_NBD_PanK-III"/>
    <property type="match status" value="1"/>
</dbReference>
<keyword evidence="18" id="KW-1185">Reference proteome</keyword>
<dbReference type="RefSeq" id="WP_129461746.1">
    <property type="nucleotide sequence ID" value="NZ_SBKN01000005.1"/>
</dbReference>
<comment type="catalytic activity">
    <reaction evidence="1 16">
        <text>(R)-pantothenate + ATP = (R)-4'-phosphopantothenate + ADP + H(+)</text>
        <dbReference type="Rhea" id="RHEA:16373"/>
        <dbReference type="ChEBI" id="CHEBI:10986"/>
        <dbReference type="ChEBI" id="CHEBI:15378"/>
        <dbReference type="ChEBI" id="CHEBI:29032"/>
        <dbReference type="ChEBI" id="CHEBI:30616"/>
        <dbReference type="ChEBI" id="CHEBI:456216"/>
        <dbReference type="EC" id="2.7.1.33"/>
    </reaction>
</comment>
<dbReference type="NCBIfam" id="TIGR00671">
    <property type="entry name" value="baf"/>
    <property type="match status" value="1"/>
</dbReference>
<evidence type="ECO:0000256" key="1">
    <source>
        <dbReference type="ARBA" id="ARBA00001206"/>
    </source>
</evidence>